<dbReference type="Gene3D" id="3.40.50.150">
    <property type="entry name" value="Vaccinia Virus protein VP39"/>
    <property type="match status" value="1"/>
</dbReference>
<keyword evidence="3" id="KW-0808">Transferase</keyword>
<dbReference type="Proteomes" id="UP001199044">
    <property type="component" value="Unassembled WGS sequence"/>
</dbReference>
<evidence type="ECO:0000313" key="6">
    <source>
        <dbReference type="EMBL" id="MCA2018394.1"/>
    </source>
</evidence>
<dbReference type="SUPFAM" id="SSF53335">
    <property type="entry name" value="S-adenosyl-L-methionine-dependent methyltransferases"/>
    <property type="match status" value="1"/>
</dbReference>
<keyword evidence="4" id="KW-0949">S-adenosyl-L-methionine</keyword>
<comment type="caution">
    <text evidence="6">The sequence shown here is derived from an EMBL/GenBank/DDBJ whole genome shotgun (WGS) entry which is preliminary data.</text>
</comment>
<evidence type="ECO:0000256" key="2">
    <source>
        <dbReference type="ARBA" id="ARBA00022603"/>
    </source>
</evidence>
<dbReference type="PANTHER" id="PTHR43042">
    <property type="entry name" value="SAM-DEPENDENT METHYLTRANSFERASE"/>
    <property type="match status" value="1"/>
</dbReference>
<accession>A0ABS7YVB0</accession>
<feature type="domain" description="S-adenosylmethionine-dependent methyltransferase" evidence="5">
    <location>
        <begin position="25"/>
        <end position="309"/>
    </location>
</feature>
<evidence type="ECO:0000256" key="1">
    <source>
        <dbReference type="ARBA" id="ARBA00022552"/>
    </source>
</evidence>
<reference evidence="7" key="1">
    <citation type="submission" date="2023-07" db="EMBL/GenBank/DDBJ databases">
        <title>Molecular identification of indigenous halophilic bacteria isolated from red sea cost, biodegradation of synthetic dyes and assessment of degraded metabolite toxicity.</title>
        <authorList>
            <person name="Chaieb K."/>
            <person name="Altayb H.N."/>
        </authorList>
    </citation>
    <scope>NUCLEOTIDE SEQUENCE [LARGE SCALE GENOMIC DNA]</scope>
    <source>
        <strain evidence="7">K20</strain>
    </source>
</reference>
<dbReference type="GO" id="GO:0032259">
    <property type="term" value="P:methylation"/>
    <property type="evidence" value="ECO:0007669"/>
    <property type="project" value="UniProtKB-KW"/>
</dbReference>
<dbReference type="EMBL" id="JAIWIU010000168">
    <property type="protein sequence ID" value="MCA2018394.1"/>
    <property type="molecule type" value="Genomic_DNA"/>
</dbReference>
<dbReference type="Pfam" id="PF10672">
    <property type="entry name" value="Methyltrans_SAM"/>
    <property type="match status" value="1"/>
</dbReference>
<evidence type="ECO:0000256" key="4">
    <source>
        <dbReference type="ARBA" id="ARBA00022691"/>
    </source>
</evidence>
<dbReference type="GO" id="GO:0008168">
    <property type="term" value="F:methyltransferase activity"/>
    <property type="evidence" value="ECO:0007669"/>
    <property type="project" value="UniProtKB-KW"/>
</dbReference>
<dbReference type="RefSeq" id="WP_225251828.1">
    <property type="nucleotide sequence ID" value="NZ_JAIWIU010000168.1"/>
</dbReference>
<keyword evidence="2 6" id="KW-0489">Methyltransferase</keyword>
<dbReference type="InterPro" id="IPR029063">
    <property type="entry name" value="SAM-dependent_MTases_sf"/>
</dbReference>
<name>A0ABS7YVB0_9VIBR</name>
<proteinExistence type="predicted"/>
<sequence length="311" mass="35095">MQVTALPAFFSHVTQQLATMTDEVRRLFHGRGRQWPGLEQLTCDWLGGQLVVNLFKPVDDEFMQALVMGLVSLSENEQWQAVQGTSMTVQHRYADGAPAQVVVGELESRPVVVENGLRYQLDLGRNQNMGLFLDMRLGRQWVQEHAKHKNVLNLFSYTCGFSVAAIAGGADQVINVDMAKASLSKGRENHRLNDHNLNQVKFWAHDIFKSWGKIKKSGPYDLIIIDPPSFQKGSFALTKDYQKILRRLPDLLSEQGEVLACVNSPAVREDFLIDGMAEQAPELTFRRRLDNPVEFADVDEQAALKVLLFSR</sequence>
<evidence type="ECO:0000256" key="3">
    <source>
        <dbReference type="ARBA" id="ARBA00022679"/>
    </source>
</evidence>
<dbReference type="CDD" id="cd02440">
    <property type="entry name" value="AdoMet_MTases"/>
    <property type="match status" value="1"/>
</dbReference>
<keyword evidence="1" id="KW-0698">rRNA processing</keyword>
<gene>
    <name evidence="6" type="ORF">LDJ79_19915</name>
</gene>
<organism evidence="6 7">
    <name type="scientific">Vibrio tritonius</name>
    <dbReference type="NCBI Taxonomy" id="1435069"/>
    <lineage>
        <taxon>Bacteria</taxon>
        <taxon>Pseudomonadati</taxon>
        <taxon>Pseudomonadota</taxon>
        <taxon>Gammaproteobacteria</taxon>
        <taxon>Vibrionales</taxon>
        <taxon>Vibrionaceae</taxon>
        <taxon>Vibrio</taxon>
    </lineage>
</organism>
<protein>
    <submittedName>
        <fullName evidence="6">Class I SAM-dependent methyltransferase</fullName>
    </submittedName>
</protein>
<dbReference type="PANTHER" id="PTHR43042:SF3">
    <property type="entry name" value="RIBOSOMAL RNA LARGE SUBUNIT METHYLTRANSFERASE YWBD-RELATED"/>
    <property type="match status" value="1"/>
</dbReference>
<evidence type="ECO:0000259" key="5">
    <source>
        <dbReference type="Pfam" id="PF10672"/>
    </source>
</evidence>
<dbReference type="InterPro" id="IPR019614">
    <property type="entry name" value="SAM-dep_methyl-trfase"/>
</dbReference>
<evidence type="ECO:0000313" key="7">
    <source>
        <dbReference type="Proteomes" id="UP001199044"/>
    </source>
</evidence>
<keyword evidence="7" id="KW-1185">Reference proteome</keyword>